<dbReference type="Proteomes" id="UP001149163">
    <property type="component" value="Unassembled WGS sequence"/>
</dbReference>
<comment type="caution">
    <text evidence="1">The sequence shown here is derived from an EMBL/GenBank/DDBJ whole genome shotgun (WGS) entry which is preliminary data.</text>
</comment>
<gene>
    <name evidence="1" type="ORF">N7482_008369</name>
</gene>
<dbReference type="GeneID" id="81429669"/>
<keyword evidence="2" id="KW-1185">Reference proteome</keyword>
<accession>A0A9W9HVM1</accession>
<name>A0A9W9HVM1_9EURO</name>
<evidence type="ECO:0000313" key="2">
    <source>
        <dbReference type="Proteomes" id="UP001149163"/>
    </source>
</evidence>
<reference evidence="1" key="1">
    <citation type="submission" date="2022-11" db="EMBL/GenBank/DDBJ databases">
        <authorList>
            <person name="Petersen C."/>
        </authorList>
    </citation>
    <scope>NUCLEOTIDE SEQUENCE</scope>
    <source>
        <strain evidence="1">IBT 26290</strain>
    </source>
</reference>
<organism evidence="1 2">
    <name type="scientific">Penicillium canariense</name>
    <dbReference type="NCBI Taxonomy" id="189055"/>
    <lineage>
        <taxon>Eukaryota</taxon>
        <taxon>Fungi</taxon>
        <taxon>Dikarya</taxon>
        <taxon>Ascomycota</taxon>
        <taxon>Pezizomycotina</taxon>
        <taxon>Eurotiomycetes</taxon>
        <taxon>Eurotiomycetidae</taxon>
        <taxon>Eurotiales</taxon>
        <taxon>Aspergillaceae</taxon>
        <taxon>Penicillium</taxon>
    </lineage>
</organism>
<dbReference type="RefSeq" id="XP_056540258.1">
    <property type="nucleotide sequence ID" value="XM_056690493.1"/>
</dbReference>
<reference evidence="1" key="2">
    <citation type="journal article" date="2023" name="IMA Fungus">
        <title>Comparative genomic study of the Penicillium genus elucidates a diverse pangenome and 15 lateral gene transfer events.</title>
        <authorList>
            <person name="Petersen C."/>
            <person name="Sorensen T."/>
            <person name="Nielsen M.R."/>
            <person name="Sondergaard T.E."/>
            <person name="Sorensen J.L."/>
            <person name="Fitzpatrick D.A."/>
            <person name="Frisvad J.C."/>
            <person name="Nielsen K.L."/>
        </authorList>
    </citation>
    <scope>NUCLEOTIDE SEQUENCE</scope>
    <source>
        <strain evidence="1">IBT 26290</strain>
    </source>
</reference>
<dbReference type="AlphaFoldDB" id="A0A9W9HVM1"/>
<sequence>MFLRTGIEPVTFRLYDNPLQPNVISNYTIEGLIAKNETVIASYVTRSYHLQPANTNEVYALSTLLLQLLTAALGLIQKYWYLFTK</sequence>
<evidence type="ECO:0000313" key="1">
    <source>
        <dbReference type="EMBL" id="KAJ5157269.1"/>
    </source>
</evidence>
<protein>
    <submittedName>
        <fullName evidence="1">Uncharacterized protein</fullName>
    </submittedName>
</protein>
<proteinExistence type="predicted"/>
<dbReference type="EMBL" id="JAPQKN010000006">
    <property type="protein sequence ID" value="KAJ5157269.1"/>
    <property type="molecule type" value="Genomic_DNA"/>
</dbReference>